<dbReference type="Proteomes" id="UP001596528">
    <property type="component" value="Unassembled WGS sequence"/>
</dbReference>
<organism evidence="3 4">
    <name type="scientific">Paenibacillus thermoaerophilus</name>
    <dbReference type="NCBI Taxonomy" id="1215385"/>
    <lineage>
        <taxon>Bacteria</taxon>
        <taxon>Bacillati</taxon>
        <taxon>Bacillota</taxon>
        <taxon>Bacilli</taxon>
        <taxon>Bacillales</taxon>
        <taxon>Paenibacillaceae</taxon>
        <taxon>Paenibacillus</taxon>
    </lineage>
</organism>
<name>A0ABW2V227_9BACL</name>
<dbReference type="Gene3D" id="3.40.50.880">
    <property type="match status" value="1"/>
</dbReference>
<keyword evidence="1" id="KW-1133">Transmembrane helix</keyword>
<gene>
    <name evidence="3" type="ORF">ACFQWB_03775</name>
</gene>
<reference evidence="4" key="1">
    <citation type="journal article" date="2019" name="Int. J. Syst. Evol. Microbiol.">
        <title>The Global Catalogue of Microorganisms (GCM) 10K type strain sequencing project: providing services to taxonomists for standard genome sequencing and annotation.</title>
        <authorList>
            <consortium name="The Broad Institute Genomics Platform"/>
            <consortium name="The Broad Institute Genome Sequencing Center for Infectious Disease"/>
            <person name="Wu L."/>
            <person name="Ma J."/>
        </authorList>
    </citation>
    <scope>NUCLEOTIDE SEQUENCE [LARGE SCALE GENOMIC DNA]</scope>
    <source>
        <strain evidence="4">JCM 18657</strain>
    </source>
</reference>
<feature type="domain" description="DJ-1/PfpI" evidence="2">
    <location>
        <begin position="8"/>
        <end position="110"/>
    </location>
</feature>
<dbReference type="SUPFAM" id="SSF52317">
    <property type="entry name" value="Class I glutamine amidotransferase-like"/>
    <property type="match status" value="1"/>
</dbReference>
<keyword evidence="4" id="KW-1185">Reference proteome</keyword>
<dbReference type="Pfam" id="PF01965">
    <property type="entry name" value="DJ-1_PfpI"/>
    <property type="match status" value="1"/>
</dbReference>
<sequence>MYLLEGCIDEVKDADAVLITSGGSVPQLIGDPDYLSRLRLSPNRQIIGAMCSGALILAALGLLTGKEATTYPTRRQLLSEYDVTVVDKDFVPHERIATAAGCLAAQNLCEWMIASLLGRDMAPKVLRTIQPVGKGL</sequence>
<keyword evidence="1" id="KW-0472">Membrane</keyword>
<evidence type="ECO:0000313" key="4">
    <source>
        <dbReference type="Proteomes" id="UP001596528"/>
    </source>
</evidence>
<keyword evidence="1" id="KW-0812">Transmembrane</keyword>
<dbReference type="PANTHER" id="PTHR43130">
    <property type="entry name" value="ARAC-FAMILY TRANSCRIPTIONAL REGULATOR"/>
    <property type="match status" value="1"/>
</dbReference>
<feature type="transmembrane region" description="Helical" evidence="1">
    <location>
        <begin position="46"/>
        <end position="65"/>
    </location>
</feature>
<accession>A0ABW2V227</accession>
<dbReference type="PANTHER" id="PTHR43130:SF2">
    <property type="entry name" value="DJ-1_PFPI DOMAIN-CONTAINING PROTEIN"/>
    <property type="match status" value="1"/>
</dbReference>
<proteinExistence type="predicted"/>
<comment type="caution">
    <text evidence="3">The sequence shown here is derived from an EMBL/GenBank/DDBJ whole genome shotgun (WGS) entry which is preliminary data.</text>
</comment>
<dbReference type="InterPro" id="IPR052158">
    <property type="entry name" value="INH-QAR"/>
</dbReference>
<protein>
    <submittedName>
        <fullName evidence="3">DJ-1/PfpI family protein</fullName>
    </submittedName>
</protein>
<evidence type="ECO:0000256" key="1">
    <source>
        <dbReference type="SAM" id="Phobius"/>
    </source>
</evidence>
<dbReference type="EMBL" id="JBHTGQ010000009">
    <property type="protein sequence ID" value="MFC7749065.1"/>
    <property type="molecule type" value="Genomic_DNA"/>
</dbReference>
<dbReference type="InterPro" id="IPR002818">
    <property type="entry name" value="DJ-1/PfpI"/>
</dbReference>
<dbReference type="InterPro" id="IPR029062">
    <property type="entry name" value="Class_I_gatase-like"/>
</dbReference>
<evidence type="ECO:0000313" key="3">
    <source>
        <dbReference type="EMBL" id="MFC7749065.1"/>
    </source>
</evidence>
<dbReference type="RefSeq" id="WP_138789426.1">
    <property type="nucleotide sequence ID" value="NZ_JBHTGQ010000009.1"/>
</dbReference>
<evidence type="ECO:0000259" key="2">
    <source>
        <dbReference type="Pfam" id="PF01965"/>
    </source>
</evidence>